<proteinExistence type="predicted"/>
<name>A0AB38ZJL6_9VIRU</name>
<sequence length="2168" mass="249574">MDGQSQKTPPLETAHAYVYDRKFDIALRETTILAFRHRILTNQLRPSDHLILDRINGHDVEYTISEPHCYALLLQKILSPNCPPPPPKNSDMQWLQRAFKIAVDTTILQSSYMVSTSDLPSTSRSLTHLADHLSQIDIDPVLHALSVQVVVWTKIVEKLGKVTDPSLKSLPPDEYKQETKKQSEAKVPGVDWTVAWNGRLCLITTELGDQFLLPQAYILMIANKLCDILSVLLSCKVQSGVCYEANAYTLLISFVKVMAMYACRYKNKFFTLTASLEGIIVGMTLRHADDWENDTLYRTLAEEIHKTIKLDLNNCEMMTILRQCSIPLLHEFSCLSKIWGHPLVSMKKGAKKLHHRTTEQLEIDPAAVQFCANKAVESYVLNHLCRHGSWPLCDIERKLYGPDPLMQACLRNKSPFHPSITNKYGKITTEDWARVTCKKNMKFAEIENIIPLLKDKTISVLRSKVMVNFIKTRVMRSPRWEDTRLLLFYILNTVATLDHLKYLHRFVDVEDLEELSEYLVMRIVPKEKEHKVEFRGFGVKTYWDRFRSLIMEKNMAHFLDLYCDQQAMTLSELEISKKLYAFRTLERAFTNHTKLMISFDASGWNNRFRHETTAPVVRRTADLIFDYPIFSKMHEAYEKTFYYIPDEMSTHYWDGQLGGIEGLNQYTWDHIYLPQIDYAMVNINVKYFLLVKGDDLRMVALISPAMLDQHPLQHWKDTIVGEVSKAAKVFGHEIKIQESYGSATFLAFSKFCSIGTIELPQTFRKIQKVYGCNNAFIPTLDEYIGSTLSNAHAAAKVSSNPTSCYIVGIVWFFQYLIIHPLYKNLTDNEILSFSLIPSMVGGFPLIFLHNMFVRAESDLLSPFLHIIDFCQEHYPEIGRILNHFLKLRVPPKPDWVRLYTDPYSLNIVVPKLPSSVLRAHILPQLRRVVRNEDIQALIKATDSPFSNAIIKCLSDSSVQQVKAFSTIYSALPVGVLSELLRKFESGRSILELLLLRRPIKYSSQVFFRVQRAEHRLQSWRIQVIKNKHIGRYLLSGQISDCPAEKAQMLRDMSWGRIIEGITMPPLVHQVRLSTAFQSRYDPHAKQNHFTLYYKPPTEILHPDGPMHWASSGFTPFLGFTTRTGNVTPMMKLTDSDSFVLKLRNLLDLLSWVNITKVRSDGVVIQSNLPDLIGHVINTFSPVDTQDLAPFRALKKSGTQMHHMRSPGFRESIVPNILSNRYQMVEGKSDSHLTLRTSRFHYMVNFLHILCHSTTLATFELESMPTLHPPPEMWVVTTNCPYCTNPISETPIEVDLSNLPTSTPDLSKFQACRIDKISKQIILESYDVYKQREWRHVEEAVIPLDIAAQGVIQEFIAHTRRTHDRLEDRYTQHRLTRQGHRVLADIGMKTASRTVGSTELKLLPNDAIIHGLVIEVYRYCTDVLMQFSYDRIVTHFSSVPPSEFSWYQLVCKLADVNRLGGLVTEVFKKTKTAPPVCYSNPEAACRYLGMALSSPHILSRSEIRICKLTYQEDVEITELLKQAVRLVKYQYLIEEGVNAFRRWIQVRGAPAVGTRLMSRIMDIIQCEYDLDAMIDHIKGHNPEDGWFQLRPYMYAEGVFTMEFIEDMMPSEMSMIKWIKKEFPNYPWDNLLAIREEHRQDGDLGEEIIAHMTFRPPPVIFIAISDIAQCITSLRDQASTIEEENSSAEEEEPYPQWPTVSFIFNRSMLIRMQSGGMGRDDIPPPVINYDFSSNKLVFDTALVRRPYGPGTTSVNKLIEILNRSTLNMRRQYSMATIACLADGYGGFLNFFSELTYNCKFLYNTLPPDGAMTAYPELARASLEANRHTLNTHSMDTGYFDLRESYVLEEMELSEGPIDMITCDAEVIWSDFAAVESLWSNVLVFAHHKLILQGCLIMKVHLGTGRVCADIVEKALSLFDHVGLMRPLSSYFGGEIYMICYHRRLVESSYEERLPAASRAVVTKINRIITRRRQEHEGLLRNKNRTIPLHIAQTTRLSTNLRRCLGPNYLHKCIPVIGGSLPTINEEMYSRRKAKDILALYRPSLDALLQEQKRGAQDDVMIRHNLSCDLNTHSYHLKMWMTQLSIEGVLWALGEFWKDQPLLVEVKARTYFNLLWSRAPQRLQLPPLSPQVFRNDFQLLNNRYFCPYYHFLRGIKLACGMISYVRSRTKH</sequence>
<dbReference type="GO" id="GO:0004482">
    <property type="term" value="F:mRNA 5'-cap (guanine-N7-)-methyltransferase activity"/>
    <property type="evidence" value="ECO:0007669"/>
    <property type="project" value="InterPro"/>
</dbReference>
<keyword evidence="13" id="KW-0511">Multifunctional enzyme</keyword>
<feature type="domain" description="RdRp catalytic" evidence="21">
    <location>
        <begin position="593"/>
        <end position="756"/>
    </location>
</feature>
<dbReference type="Pfam" id="PF00946">
    <property type="entry name" value="Mononeg_RNA_pol"/>
    <property type="match status" value="1"/>
</dbReference>
<dbReference type="GO" id="GO:0003968">
    <property type="term" value="F:RNA-directed RNA polymerase activity"/>
    <property type="evidence" value="ECO:0007669"/>
    <property type="project" value="UniProtKB-KW"/>
</dbReference>
<comment type="subcellular location">
    <subcellularLocation>
        <location evidence="1">Virion</location>
    </subcellularLocation>
</comment>
<keyword evidence="3 22" id="KW-0696">RNA-directed RNA polymerase</keyword>
<keyword evidence="10" id="KW-0946">Virion</keyword>
<comment type="catalytic activity">
    <reaction evidence="19">
        <text>a 5'-end (5'-triphosphoguanosine)-adenylyl-adenylyl-cytidylyl-adenosine in mRNA + 2 S-adenosyl-L-methionine = a 5'-end (N(7)-methyl 5'-triphosphoguanosine)-(2'-O-methyladenylyl)-adenylyl-cytidylyl-adenosine in mRNA + 2 S-adenosyl-L-homocysteine + H(+)</text>
        <dbReference type="Rhea" id="RHEA:65376"/>
        <dbReference type="Rhea" id="RHEA-COMP:16797"/>
        <dbReference type="Rhea" id="RHEA-COMP:16798"/>
        <dbReference type="ChEBI" id="CHEBI:15378"/>
        <dbReference type="ChEBI" id="CHEBI:57856"/>
        <dbReference type="ChEBI" id="CHEBI:59789"/>
        <dbReference type="ChEBI" id="CHEBI:156483"/>
        <dbReference type="ChEBI" id="CHEBI:156484"/>
        <dbReference type="EC" id="2.1.1.375"/>
    </reaction>
</comment>
<evidence type="ECO:0000256" key="3">
    <source>
        <dbReference type="ARBA" id="ARBA00022484"/>
    </source>
</evidence>
<evidence type="ECO:0000256" key="11">
    <source>
        <dbReference type="ARBA" id="ARBA00022953"/>
    </source>
</evidence>
<dbReference type="GO" id="GO:0044423">
    <property type="term" value="C:virion component"/>
    <property type="evidence" value="ECO:0007669"/>
    <property type="project" value="UniProtKB-KW"/>
</dbReference>
<evidence type="ECO:0000256" key="14">
    <source>
        <dbReference type="ARBA" id="ARBA00024494"/>
    </source>
</evidence>
<organism evidence="22">
    <name type="scientific">Crocidura lasiura chuvirus</name>
    <dbReference type="NCBI Taxonomy" id="3139462"/>
    <lineage>
        <taxon>Viruses</taxon>
        <taxon>Riboviria</taxon>
        <taxon>Orthornavirae</taxon>
        <taxon>Negarnaviricota</taxon>
        <taxon>Haploviricotina</taxon>
        <taxon>Monjiviricetes</taxon>
        <taxon>Jingchuvirales</taxon>
        <taxon>Chuviridae</taxon>
    </lineage>
</organism>
<dbReference type="InterPro" id="IPR039530">
    <property type="entry name" value="L_methyltransferase_rhabdo"/>
</dbReference>
<evidence type="ECO:0000256" key="12">
    <source>
        <dbReference type="ARBA" id="ARBA00023042"/>
    </source>
</evidence>
<comment type="catalytic activity">
    <reaction evidence="14">
        <text>a 5'-end triphospho-adenylyl-adenylyl-cytidylyl-adenosine in mRNA + GDP + H(+) = a 5'-end (5'-triphosphoguanosine)-adenylyl-adenylyl-cytidylyl-adenosine in mRNA + diphosphate</text>
        <dbReference type="Rhea" id="RHEA:65436"/>
        <dbReference type="Rhea" id="RHEA-COMP:16797"/>
        <dbReference type="Rhea" id="RHEA-COMP:16799"/>
        <dbReference type="ChEBI" id="CHEBI:15378"/>
        <dbReference type="ChEBI" id="CHEBI:33019"/>
        <dbReference type="ChEBI" id="CHEBI:58189"/>
        <dbReference type="ChEBI" id="CHEBI:156484"/>
        <dbReference type="ChEBI" id="CHEBI:156503"/>
        <dbReference type="EC" id="2.7.7.88"/>
    </reaction>
</comment>
<evidence type="ECO:0000259" key="21">
    <source>
        <dbReference type="PROSITE" id="PS50526"/>
    </source>
</evidence>
<evidence type="ECO:0000256" key="2">
    <source>
        <dbReference type="ARBA" id="ARBA00012494"/>
    </source>
</evidence>
<dbReference type="PROSITE" id="PS50526">
    <property type="entry name" value="RDRP_SSRNA_NEG_NONSEG"/>
    <property type="match status" value="1"/>
</dbReference>
<comment type="catalytic activity">
    <reaction evidence="18">
        <text>a 5'-end (5'-triphosphoguanosine)-adenylyl-adenylyl-cytidylyl-adenosine in mRNA + S-adenosyl-L-methionine = a 5'-end (5'-triphosphoguanosine)-(2'-O-methyladenylyl)-adenylyl-cytidylyl-adenosine in mRNA + S-adenosyl-L-homocysteine + H(+)</text>
        <dbReference type="Rhea" id="RHEA:65380"/>
        <dbReference type="Rhea" id="RHEA-COMP:16797"/>
        <dbReference type="Rhea" id="RHEA-COMP:16801"/>
        <dbReference type="ChEBI" id="CHEBI:15378"/>
        <dbReference type="ChEBI" id="CHEBI:57856"/>
        <dbReference type="ChEBI" id="CHEBI:59789"/>
        <dbReference type="ChEBI" id="CHEBI:156482"/>
        <dbReference type="ChEBI" id="CHEBI:156484"/>
    </reaction>
</comment>
<keyword evidence="9" id="KW-0067">ATP-binding</keyword>
<reference evidence="22" key="1">
    <citation type="journal article" date="2024" name="NPJ Biofilms Microbiomes">
        <title>Decoding the RNA viromes in shrew lungs along the eastern coast of China.</title>
        <authorList>
            <person name="Zhang J.T."/>
            <person name="Hu Z.Y."/>
            <person name="Tang F."/>
            <person name="Liu Y.T."/>
            <person name="Tan W.L."/>
            <person name="Ma X.F."/>
            <person name="Zhang Y.F."/>
            <person name="Si G.Q."/>
            <person name="Zhang L."/>
            <person name="Zhang M.Q."/>
            <person name="Peng C."/>
            <person name="Fu B.K."/>
            <person name="Fang L.Q."/>
            <person name="Zhang X.A."/>
            <person name="Liu W."/>
        </authorList>
    </citation>
    <scope>NUCLEOTIDE SEQUENCE</scope>
    <source>
        <strain evidence="22">Chu_1</strain>
    </source>
</reference>
<evidence type="ECO:0000256" key="19">
    <source>
        <dbReference type="ARBA" id="ARBA00047370"/>
    </source>
</evidence>
<keyword evidence="5" id="KW-0808">Transferase</keyword>
<evidence type="ECO:0000256" key="17">
    <source>
        <dbReference type="ARBA" id="ARBA00031012"/>
    </source>
</evidence>
<dbReference type="Pfam" id="PF14314">
    <property type="entry name" value="Methyltrans_Mon_2nd"/>
    <property type="match status" value="1"/>
</dbReference>
<evidence type="ECO:0000256" key="13">
    <source>
        <dbReference type="ARBA" id="ARBA00023268"/>
    </source>
</evidence>
<evidence type="ECO:0000256" key="9">
    <source>
        <dbReference type="ARBA" id="ARBA00022840"/>
    </source>
</evidence>
<evidence type="ECO:0000256" key="5">
    <source>
        <dbReference type="ARBA" id="ARBA00022679"/>
    </source>
</evidence>
<keyword evidence="7" id="KW-0548">Nucleotidyltransferase</keyword>
<evidence type="ECO:0000256" key="16">
    <source>
        <dbReference type="ARBA" id="ARBA00030436"/>
    </source>
</evidence>
<evidence type="ECO:0000256" key="8">
    <source>
        <dbReference type="ARBA" id="ARBA00022741"/>
    </source>
</evidence>
<keyword evidence="12" id="KW-0506">mRNA capping</keyword>
<accession>A0AB38ZJL6</accession>
<protein>
    <recommendedName>
        <fullName evidence="2">RNA-directed RNA polymerase</fullName>
        <ecNumber evidence="2">2.7.7.48</ecNumber>
    </recommendedName>
    <alternativeName>
        <fullName evidence="17">Replicase</fullName>
    </alternativeName>
    <alternativeName>
        <fullName evidence="16">Transcriptase</fullName>
    </alternativeName>
</protein>
<keyword evidence="11" id="KW-0693">Viral RNA replication</keyword>
<dbReference type="InterPro" id="IPR026890">
    <property type="entry name" value="Mononeg_mRNAcap"/>
</dbReference>
<keyword evidence="6" id="KW-0949">S-adenosyl-L-methionine</keyword>
<evidence type="ECO:0000256" key="20">
    <source>
        <dbReference type="ARBA" id="ARBA00048548"/>
    </source>
</evidence>
<evidence type="ECO:0000256" key="1">
    <source>
        <dbReference type="ARBA" id="ARBA00004328"/>
    </source>
</evidence>
<evidence type="ECO:0000256" key="15">
    <source>
        <dbReference type="ARBA" id="ARBA00024499"/>
    </source>
</evidence>
<dbReference type="Pfam" id="PF14318">
    <property type="entry name" value="Mononeg_mRNAcap"/>
    <property type="match status" value="1"/>
</dbReference>
<evidence type="ECO:0000256" key="6">
    <source>
        <dbReference type="ARBA" id="ARBA00022691"/>
    </source>
</evidence>
<evidence type="ECO:0000313" key="22">
    <source>
        <dbReference type="EMBL" id="WZI33168.1"/>
    </source>
</evidence>
<evidence type="ECO:0000256" key="4">
    <source>
        <dbReference type="ARBA" id="ARBA00022664"/>
    </source>
</evidence>
<comment type="catalytic activity">
    <reaction evidence="15">
        <text>a 5'-end (5'-triphosphoguanosine)-(2'-O-methyladenylyl)-adenylyl-cytidylyl-adenosine in mRNA + S-adenosyl-L-methionine = a 5'-end (N(7)-methyl 5'-triphosphoguanosine)-(2'-O-methyladenylyl)-adenylyl-cytidylyl-adenosine in mRNA + S-adenosyl-L-homocysteine</text>
        <dbReference type="Rhea" id="RHEA:65440"/>
        <dbReference type="Rhea" id="RHEA-COMP:16798"/>
        <dbReference type="Rhea" id="RHEA-COMP:16801"/>
        <dbReference type="ChEBI" id="CHEBI:57856"/>
        <dbReference type="ChEBI" id="CHEBI:59789"/>
        <dbReference type="ChEBI" id="CHEBI:156482"/>
        <dbReference type="ChEBI" id="CHEBI:156483"/>
    </reaction>
</comment>
<comment type="catalytic activity">
    <reaction evidence="20">
        <text>GTP + H2O = GDP + phosphate + H(+)</text>
        <dbReference type="Rhea" id="RHEA:19669"/>
        <dbReference type="ChEBI" id="CHEBI:15377"/>
        <dbReference type="ChEBI" id="CHEBI:15378"/>
        <dbReference type="ChEBI" id="CHEBI:37565"/>
        <dbReference type="ChEBI" id="CHEBI:43474"/>
        <dbReference type="ChEBI" id="CHEBI:58189"/>
    </reaction>
</comment>
<dbReference type="EMBL" id="PP272492">
    <property type="protein sequence ID" value="WZI33168.1"/>
    <property type="molecule type" value="Viral_cRNA"/>
</dbReference>
<dbReference type="InterPro" id="IPR014023">
    <property type="entry name" value="Mononeg_RNA_pol_cat"/>
</dbReference>
<dbReference type="GO" id="GO:0005524">
    <property type="term" value="F:ATP binding"/>
    <property type="evidence" value="ECO:0007669"/>
    <property type="project" value="UniProtKB-KW"/>
</dbReference>
<evidence type="ECO:0000256" key="18">
    <source>
        <dbReference type="ARBA" id="ARBA00047332"/>
    </source>
</evidence>
<reference evidence="22" key="2">
    <citation type="submission" date="2024-01" db="EMBL/GenBank/DDBJ databases">
        <authorList>
            <person name="Zhang X.-A."/>
            <person name="Zhang J.-T."/>
            <person name="Hu Z.-Y."/>
            <person name="Liu W."/>
        </authorList>
    </citation>
    <scope>NUCLEOTIDE SEQUENCE</scope>
    <source>
        <strain evidence="22">Chu_1</strain>
    </source>
</reference>
<evidence type="ECO:0000256" key="7">
    <source>
        <dbReference type="ARBA" id="ARBA00022695"/>
    </source>
</evidence>
<evidence type="ECO:0000256" key="10">
    <source>
        <dbReference type="ARBA" id="ARBA00022844"/>
    </source>
</evidence>
<dbReference type="EC" id="2.7.7.48" evidence="2"/>
<keyword evidence="8" id="KW-0547">Nucleotide-binding</keyword>
<keyword evidence="4" id="KW-0507">mRNA processing</keyword>